<dbReference type="AlphaFoldDB" id="A0A1Y2HT64"/>
<dbReference type="Gene3D" id="3.10.20.90">
    <property type="entry name" value="Phosphatidylinositol 3-kinase Catalytic Subunit, Chain A, domain 1"/>
    <property type="match status" value="1"/>
</dbReference>
<keyword evidence="3" id="KW-1185">Reference proteome</keyword>
<sequence>MADSVDSQVSEASQHGRQVFVKTTGKFGNVINLERDIRVVQFKQLICDEEDIQPSRQRLIFAGQQTEDFEFLEMNLTQPIFLPTWNPPFVTMSRNSLAHVEHVDHPRLGSLAIDPQAAIQASLANMDLSDIRTRFDRECPDFASVSDVVELEYRKVLAIKHHHADTHCLLFAVPPLISKF</sequence>
<dbReference type="PROSITE" id="PS50053">
    <property type="entry name" value="UBIQUITIN_2"/>
    <property type="match status" value="1"/>
</dbReference>
<evidence type="ECO:0000313" key="2">
    <source>
        <dbReference type="EMBL" id="ORZ36903.1"/>
    </source>
</evidence>
<feature type="domain" description="Ubiquitin-like" evidence="1">
    <location>
        <begin position="17"/>
        <end position="68"/>
    </location>
</feature>
<dbReference type="SUPFAM" id="SSF54236">
    <property type="entry name" value="Ubiquitin-like"/>
    <property type="match status" value="1"/>
</dbReference>
<evidence type="ECO:0000259" key="1">
    <source>
        <dbReference type="PROSITE" id="PS50053"/>
    </source>
</evidence>
<dbReference type="EMBL" id="MCFL01000015">
    <property type="protein sequence ID" value="ORZ36903.1"/>
    <property type="molecule type" value="Genomic_DNA"/>
</dbReference>
<comment type="caution">
    <text evidence="2">The sequence shown here is derived from an EMBL/GenBank/DDBJ whole genome shotgun (WGS) entry which is preliminary data.</text>
</comment>
<dbReference type="Pfam" id="PF00240">
    <property type="entry name" value="ubiquitin"/>
    <property type="match status" value="1"/>
</dbReference>
<reference evidence="2 3" key="1">
    <citation type="submission" date="2016-07" db="EMBL/GenBank/DDBJ databases">
        <title>Pervasive Adenine N6-methylation of Active Genes in Fungi.</title>
        <authorList>
            <consortium name="DOE Joint Genome Institute"/>
            <person name="Mondo S.J."/>
            <person name="Dannebaum R.O."/>
            <person name="Kuo R.C."/>
            <person name="Labutti K."/>
            <person name="Haridas S."/>
            <person name="Kuo A."/>
            <person name="Salamov A."/>
            <person name="Ahrendt S.R."/>
            <person name="Lipzen A."/>
            <person name="Sullivan W."/>
            <person name="Andreopoulos W.B."/>
            <person name="Clum A."/>
            <person name="Lindquist E."/>
            <person name="Daum C."/>
            <person name="Ramamoorthy G.K."/>
            <person name="Gryganskyi A."/>
            <person name="Culley D."/>
            <person name="Magnuson J.K."/>
            <person name="James T.Y."/>
            <person name="O'Malley M.A."/>
            <person name="Stajich J.E."/>
            <person name="Spatafora J.W."/>
            <person name="Visel A."/>
            <person name="Grigoriev I.V."/>
        </authorList>
    </citation>
    <scope>NUCLEOTIDE SEQUENCE [LARGE SCALE GENOMIC DNA]</scope>
    <source>
        <strain evidence="2 3">PL171</strain>
    </source>
</reference>
<protein>
    <recommendedName>
        <fullName evidence="1">Ubiquitin-like domain-containing protein</fullName>
    </recommendedName>
</protein>
<dbReference type="Proteomes" id="UP000193411">
    <property type="component" value="Unassembled WGS sequence"/>
</dbReference>
<dbReference type="PROSITE" id="PS00299">
    <property type="entry name" value="UBIQUITIN_1"/>
    <property type="match status" value="1"/>
</dbReference>
<dbReference type="InterPro" id="IPR019954">
    <property type="entry name" value="Ubiquitin_CS"/>
</dbReference>
<evidence type="ECO:0000313" key="3">
    <source>
        <dbReference type="Proteomes" id="UP000193411"/>
    </source>
</evidence>
<accession>A0A1Y2HT64</accession>
<proteinExistence type="predicted"/>
<dbReference type="InterPro" id="IPR000626">
    <property type="entry name" value="Ubiquitin-like_dom"/>
</dbReference>
<organism evidence="2 3">
    <name type="scientific">Catenaria anguillulae PL171</name>
    <dbReference type="NCBI Taxonomy" id="765915"/>
    <lineage>
        <taxon>Eukaryota</taxon>
        <taxon>Fungi</taxon>
        <taxon>Fungi incertae sedis</taxon>
        <taxon>Blastocladiomycota</taxon>
        <taxon>Blastocladiomycetes</taxon>
        <taxon>Blastocladiales</taxon>
        <taxon>Catenariaceae</taxon>
        <taxon>Catenaria</taxon>
    </lineage>
</organism>
<name>A0A1Y2HT64_9FUNG</name>
<gene>
    <name evidence="2" type="ORF">BCR44DRAFT_74397</name>
</gene>
<dbReference type="InterPro" id="IPR029071">
    <property type="entry name" value="Ubiquitin-like_domsf"/>
</dbReference>